<feature type="compositionally biased region" description="Basic and acidic residues" evidence="1">
    <location>
        <begin position="1"/>
        <end position="10"/>
    </location>
</feature>
<evidence type="ECO:0000313" key="3">
    <source>
        <dbReference type="Proteomes" id="UP001303222"/>
    </source>
</evidence>
<feature type="compositionally biased region" description="Low complexity" evidence="1">
    <location>
        <begin position="96"/>
        <end position="127"/>
    </location>
</feature>
<dbReference type="AlphaFoldDB" id="A0AAN6P4A8"/>
<gene>
    <name evidence="2" type="ORF">QBC32DRAFT_202563</name>
</gene>
<feature type="region of interest" description="Disordered" evidence="1">
    <location>
        <begin position="1"/>
        <end position="43"/>
    </location>
</feature>
<protein>
    <submittedName>
        <fullName evidence="2">Uncharacterized protein</fullName>
    </submittedName>
</protein>
<feature type="compositionally biased region" description="Low complexity" evidence="1">
    <location>
        <begin position="196"/>
        <end position="208"/>
    </location>
</feature>
<feature type="region of interest" description="Disordered" evidence="1">
    <location>
        <begin position="57"/>
        <end position="183"/>
    </location>
</feature>
<evidence type="ECO:0000256" key="1">
    <source>
        <dbReference type="SAM" id="MobiDB-lite"/>
    </source>
</evidence>
<feature type="compositionally biased region" description="Pro residues" evidence="1">
    <location>
        <begin position="130"/>
        <end position="139"/>
    </location>
</feature>
<organism evidence="2 3">
    <name type="scientific">Pseudoneurospora amorphoporcata</name>
    <dbReference type="NCBI Taxonomy" id="241081"/>
    <lineage>
        <taxon>Eukaryota</taxon>
        <taxon>Fungi</taxon>
        <taxon>Dikarya</taxon>
        <taxon>Ascomycota</taxon>
        <taxon>Pezizomycotina</taxon>
        <taxon>Sordariomycetes</taxon>
        <taxon>Sordariomycetidae</taxon>
        <taxon>Sordariales</taxon>
        <taxon>Sordariaceae</taxon>
        <taxon>Pseudoneurospora</taxon>
    </lineage>
</organism>
<reference evidence="2" key="2">
    <citation type="submission" date="2023-06" db="EMBL/GenBank/DDBJ databases">
        <authorList>
            <consortium name="Lawrence Berkeley National Laboratory"/>
            <person name="Mondo S.J."/>
            <person name="Hensen N."/>
            <person name="Bonometti L."/>
            <person name="Westerberg I."/>
            <person name="Brannstrom I.O."/>
            <person name="Guillou S."/>
            <person name="Cros-Aarteil S."/>
            <person name="Calhoun S."/>
            <person name="Haridas S."/>
            <person name="Kuo A."/>
            <person name="Pangilinan J."/>
            <person name="Riley R."/>
            <person name="Labutti K."/>
            <person name="Andreopoulos B."/>
            <person name="Lipzen A."/>
            <person name="Chen C."/>
            <person name="Yanf M."/>
            <person name="Daum C."/>
            <person name="Ng V."/>
            <person name="Clum A."/>
            <person name="Steindorff A."/>
            <person name="Ohm R."/>
            <person name="Martin F."/>
            <person name="Silar P."/>
            <person name="Natvig D."/>
            <person name="Lalanne C."/>
            <person name="Gautier V."/>
            <person name="Ament-Velasquez S.L."/>
            <person name="Kruys A."/>
            <person name="Hutchinson M.I."/>
            <person name="Powell A.J."/>
            <person name="Barry K."/>
            <person name="Miller A.N."/>
            <person name="Grigoriev I.V."/>
            <person name="Debuchy R."/>
            <person name="Gladieux P."/>
            <person name="Thoren M.H."/>
            <person name="Johannesson H."/>
        </authorList>
    </citation>
    <scope>NUCLEOTIDE SEQUENCE</scope>
    <source>
        <strain evidence="2">CBS 626.80</strain>
    </source>
</reference>
<proteinExistence type="predicted"/>
<feature type="non-terminal residue" evidence="2">
    <location>
        <position position="1"/>
    </location>
</feature>
<feature type="compositionally biased region" description="Polar residues" evidence="1">
    <location>
        <begin position="80"/>
        <end position="95"/>
    </location>
</feature>
<dbReference type="Proteomes" id="UP001303222">
    <property type="component" value="Unassembled WGS sequence"/>
</dbReference>
<feature type="compositionally biased region" description="Acidic residues" evidence="1">
    <location>
        <begin position="60"/>
        <end position="76"/>
    </location>
</feature>
<reference evidence="2" key="1">
    <citation type="journal article" date="2023" name="Mol. Phylogenet. Evol.">
        <title>Genome-scale phylogeny and comparative genomics of the fungal order Sordariales.</title>
        <authorList>
            <person name="Hensen N."/>
            <person name="Bonometti L."/>
            <person name="Westerberg I."/>
            <person name="Brannstrom I.O."/>
            <person name="Guillou S."/>
            <person name="Cros-Aarteil S."/>
            <person name="Calhoun S."/>
            <person name="Haridas S."/>
            <person name="Kuo A."/>
            <person name="Mondo S."/>
            <person name="Pangilinan J."/>
            <person name="Riley R."/>
            <person name="LaButti K."/>
            <person name="Andreopoulos B."/>
            <person name="Lipzen A."/>
            <person name="Chen C."/>
            <person name="Yan M."/>
            <person name="Daum C."/>
            <person name="Ng V."/>
            <person name="Clum A."/>
            <person name="Steindorff A."/>
            <person name="Ohm R.A."/>
            <person name="Martin F."/>
            <person name="Silar P."/>
            <person name="Natvig D.O."/>
            <person name="Lalanne C."/>
            <person name="Gautier V."/>
            <person name="Ament-Velasquez S.L."/>
            <person name="Kruys A."/>
            <person name="Hutchinson M.I."/>
            <person name="Powell A.J."/>
            <person name="Barry K."/>
            <person name="Miller A.N."/>
            <person name="Grigoriev I.V."/>
            <person name="Debuchy R."/>
            <person name="Gladieux P."/>
            <person name="Hiltunen Thoren M."/>
            <person name="Johannesson H."/>
        </authorList>
    </citation>
    <scope>NUCLEOTIDE SEQUENCE</scope>
    <source>
        <strain evidence="2">CBS 626.80</strain>
    </source>
</reference>
<evidence type="ECO:0000313" key="2">
    <source>
        <dbReference type="EMBL" id="KAK3956548.1"/>
    </source>
</evidence>
<comment type="caution">
    <text evidence="2">The sequence shown here is derived from an EMBL/GenBank/DDBJ whole genome shotgun (WGS) entry which is preliminary data.</text>
</comment>
<keyword evidence="3" id="KW-1185">Reference proteome</keyword>
<accession>A0AAN6P4A8</accession>
<feature type="region of interest" description="Disordered" evidence="1">
    <location>
        <begin position="189"/>
        <end position="208"/>
    </location>
</feature>
<name>A0AAN6P4A8_9PEZI</name>
<feature type="compositionally biased region" description="Low complexity" evidence="1">
    <location>
        <begin position="158"/>
        <end position="167"/>
    </location>
</feature>
<sequence length="276" mass="29479">KMKQTARRDWSPQMARKGQAPGARSLYSGDSDYSHESCPTSSCDSCFGYIYDNGYNSNTEELDENDEDEDDEEGFDGWDQSHSQSSACPTPATTDPFSMSSMSSLFGPSSSSSSSSFFQQSQGHPFGASPRPPPPPPAPLGSRRKAPRSAQRCSCQKISTGFSSIFPSGPPPSGNVNGQSRNTTTDTQLSIFSNSNGQNGQMGTDNQTQNQTDGQVLGHLLVNGPGAKGKNGNGMVKNLNVYNPNITIQVMPENFSKFFPGKKSAGQWNGSASGQK</sequence>
<dbReference type="EMBL" id="MU859065">
    <property type="protein sequence ID" value="KAK3956548.1"/>
    <property type="molecule type" value="Genomic_DNA"/>
</dbReference>